<evidence type="ECO:0000313" key="2">
    <source>
        <dbReference type="EMBL" id="SCM72631.1"/>
    </source>
</evidence>
<accession>A0A212L513</accession>
<proteinExistence type="predicted"/>
<name>A0A212L513_9BACT</name>
<sequence length="142" mass="15248">MASQRATVRLARVILSKVPPSLATWAHLWTTTLPTPPAPMIRIFAIALPSQQDRGSKENPCGCAARSRPITQKAPVAARAIMGAKSGYMPAKTGSVNRIVRIPRGRSLAVRHTAPENSKRAPLKGRPQPGPHNVRKAGGPER</sequence>
<evidence type="ECO:0000256" key="1">
    <source>
        <dbReference type="SAM" id="MobiDB-lite"/>
    </source>
</evidence>
<feature type="region of interest" description="Disordered" evidence="1">
    <location>
        <begin position="105"/>
        <end position="142"/>
    </location>
</feature>
<organism evidence="2">
    <name type="scientific">uncultured Desulfovibrio sp</name>
    <dbReference type="NCBI Taxonomy" id="167968"/>
    <lineage>
        <taxon>Bacteria</taxon>
        <taxon>Pseudomonadati</taxon>
        <taxon>Thermodesulfobacteriota</taxon>
        <taxon>Desulfovibrionia</taxon>
        <taxon>Desulfovibrionales</taxon>
        <taxon>Desulfovibrionaceae</taxon>
        <taxon>Desulfovibrio</taxon>
        <taxon>environmental samples</taxon>
    </lineage>
</organism>
<dbReference type="AlphaFoldDB" id="A0A212L513"/>
<protein>
    <submittedName>
        <fullName evidence="2">Uncharacterized protein</fullName>
    </submittedName>
</protein>
<dbReference type="EMBL" id="FMJC01000002">
    <property type="protein sequence ID" value="SCM72631.1"/>
    <property type="molecule type" value="Genomic_DNA"/>
</dbReference>
<reference evidence="2" key="1">
    <citation type="submission" date="2016-08" db="EMBL/GenBank/DDBJ databases">
        <authorList>
            <person name="Seilhamer J.J."/>
        </authorList>
    </citation>
    <scope>NUCLEOTIDE SEQUENCE</scope>
    <source>
        <strain evidence="2">86-1</strain>
    </source>
</reference>
<gene>
    <name evidence="2" type="ORF">KL86DES1_20743</name>
</gene>